<dbReference type="Proteomes" id="UP000269721">
    <property type="component" value="Unassembled WGS sequence"/>
</dbReference>
<dbReference type="Gene3D" id="4.10.110.10">
    <property type="entry name" value="Spasmolytic Protein, domain 1"/>
    <property type="match status" value="1"/>
</dbReference>
<feature type="disulfide bond" evidence="2">
    <location>
        <begin position="194"/>
        <end position="220"/>
    </location>
</feature>
<evidence type="ECO:0000313" key="4">
    <source>
        <dbReference type="EMBL" id="RKO86307.1"/>
    </source>
</evidence>
<dbReference type="OrthoDB" id="6123450at2759"/>
<evidence type="ECO:0000256" key="2">
    <source>
        <dbReference type="PROSITE-ProRule" id="PRU00779"/>
    </source>
</evidence>
<gene>
    <name evidence="4" type="ORF">BDK51DRAFT_43844</name>
</gene>
<dbReference type="InterPro" id="IPR044913">
    <property type="entry name" value="P_trefoil_dom_sf"/>
</dbReference>
<evidence type="ECO:0000256" key="1">
    <source>
        <dbReference type="ARBA" id="ARBA00023157"/>
    </source>
</evidence>
<dbReference type="PROSITE" id="PS51448">
    <property type="entry name" value="P_TREFOIL_2"/>
    <property type="match status" value="1"/>
</dbReference>
<feature type="domain" description="P-type" evidence="3">
    <location>
        <begin position="192"/>
        <end position="238"/>
    </location>
</feature>
<accession>A0A4V1IQE8</accession>
<dbReference type="SMART" id="SM00018">
    <property type="entry name" value="PD"/>
    <property type="match status" value="1"/>
</dbReference>
<organism evidence="4 5">
    <name type="scientific">Blyttiomyces helicus</name>
    <dbReference type="NCBI Taxonomy" id="388810"/>
    <lineage>
        <taxon>Eukaryota</taxon>
        <taxon>Fungi</taxon>
        <taxon>Fungi incertae sedis</taxon>
        <taxon>Chytridiomycota</taxon>
        <taxon>Chytridiomycota incertae sedis</taxon>
        <taxon>Chytridiomycetes</taxon>
        <taxon>Chytridiomycetes incertae sedis</taxon>
        <taxon>Blyttiomyces</taxon>
    </lineage>
</organism>
<keyword evidence="5" id="KW-1185">Reference proteome</keyword>
<evidence type="ECO:0000313" key="5">
    <source>
        <dbReference type="Proteomes" id="UP000269721"/>
    </source>
</evidence>
<reference evidence="5" key="1">
    <citation type="journal article" date="2018" name="Nat. Microbiol.">
        <title>Leveraging single-cell genomics to expand the fungal tree of life.</title>
        <authorList>
            <person name="Ahrendt S.R."/>
            <person name="Quandt C.A."/>
            <person name="Ciobanu D."/>
            <person name="Clum A."/>
            <person name="Salamov A."/>
            <person name="Andreopoulos B."/>
            <person name="Cheng J.F."/>
            <person name="Woyke T."/>
            <person name="Pelin A."/>
            <person name="Henrissat B."/>
            <person name="Reynolds N.K."/>
            <person name="Benny G.L."/>
            <person name="Smith M.E."/>
            <person name="James T.Y."/>
            <person name="Grigoriev I.V."/>
        </authorList>
    </citation>
    <scope>NUCLEOTIDE SEQUENCE [LARGE SCALE GENOMIC DNA]</scope>
</reference>
<dbReference type="CDD" id="cd00111">
    <property type="entry name" value="Trefoil"/>
    <property type="match status" value="1"/>
</dbReference>
<protein>
    <recommendedName>
        <fullName evidence="3">P-type domain-containing protein</fullName>
    </recommendedName>
</protein>
<dbReference type="AlphaFoldDB" id="A0A4V1IQE8"/>
<dbReference type="InterPro" id="IPR000519">
    <property type="entry name" value="P_trefoil_dom"/>
</dbReference>
<proteinExistence type="predicted"/>
<dbReference type="SUPFAM" id="SSF57492">
    <property type="entry name" value="Trefoil"/>
    <property type="match status" value="1"/>
</dbReference>
<dbReference type="EMBL" id="KZ998310">
    <property type="protein sequence ID" value="RKO86307.1"/>
    <property type="molecule type" value="Genomic_DNA"/>
</dbReference>
<comment type="caution">
    <text evidence="2">Lacks conserved residue(s) required for the propagation of feature annotation.</text>
</comment>
<evidence type="ECO:0000259" key="3">
    <source>
        <dbReference type="PROSITE" id="PS51448"/>
    </source>
</evidence>
<dbReference type="Pfam" id="PF00088">
    <property type="entry name" value="Trefoil"/>
    <property type="match status" value="1"/>
</dbReference>
<sequence>MGSIPFTRGPERTPTYHEDFVTIFDSLANRIPGACVSQVHKSNRIDVTPAATVALRLLFPQTLPPLNNILHILPHPQRSIGARRSAFADRILDFIATNGCGGDTATNPATARVLPPLWLRFIFQDAGIWFKDRSFYGIDGSIINELNRAATRALFLRTWPWSTDVVSPPTKPPSSTATGIFRHNLNLIVPTTTCPASLSERKDCGFFGIDQPQCEAKRCCWSPVSPNPKNAPWCFFKTVEPAVAAAPALAKR</sequence>
<keyword evidence="1 2" id="KW-1015">Disulfide bond</keyword>
<name>A0A4V1IQE8_9FUNG</name>
<feature type="disulfide bond" evidence="2">
    <location>
        <begin position="204"/>
        <end position="219"/>
    </location>
</feature>